<reference evidence="1 2" key="1">
    <citation type="submission" date="2019-09" db="EMBL/GenBank/DDBJ databases">
        <title>Geobacter sp. Red96, a novel strain isolated from paddy soil.</title>
        <authorList>
            <person name="Xu Z."/>
            <person name="Masuda Y."/>
            <person name="Itoh H."/>
            <person name="Senoo K."/>
        </authorList>
    </citation>
    <scope>NUCLEOTIDE SEQUENCE [LARGE SCALE GENOMIC DNA]</scope>
    <source>
        <strain evidence="1 2">Red96</strain>
    </source>
</reference>
<sequence>MDDIFKRRPFKVRNADEYDLDNVLNLFVSPIDGLTNPFDYENTIIKGRMGSGKTMYLRANHAYYLYGLVPNLTAENTELILPVLIRLSDFQQIREPSLVYRAVITKIIEELTSIYIHLQDAKKLAALHCGMKLFSADMLSTEKLSVTIRQLLKLDGDEYIERVTNELGLKGGIKHKFIEISKEWKETNFIEIKKKANPGIKDIEECYKNLLKDQEGKILLLIDEAGSLDKSFFQSDTGLPFFEILMNQFRTSSFIRTKIAVYPNTYSDMLTETRYGDVVRLEENVNNDVGYKRFHSRVMHLIHNYLNPKTHNETKYEPNDIFEVTENGIYGDCLEQLMYASNGNMRRLIHLLDMVMNTAYTENGKAVKISIEHAFDTLKQHADNTESLFSEQEKDFLGNVVSACKARGSFKFTFPHMSPILYKYTSKSQEYNIVNIDELGSGRKGTVYSFDYSYCVFKDIPTHYIEDTEKIHRDRTLNGGRWINRVAQINQQIIDQAILPGKIDGYFDYIQTDKRVGFIKCDSSEEYYFNDGQIIESDRNKPIMIGKRVRFFPSNVGDTKFATSIEVL</sequence>
<evidence type="ECO:0000313" key="2">
    <source>
        <dbReference type="Proteomes" id="UP000420562"/>
    </source>
</evidence>
<name>A0A7J4ZLT4_9BACT</name>
<keyword evidence="2" id="KW-1185">Reference proteome</keyword>
<accession>A0A7J4ZLT4</accession>
<gene>
    <name evidence="1" type="ORF">F6V25_16390</name>
</gene>
<evidence type="ECO:0000313" key="1">
    <source>
        <dbReference type="EMBL" id="KAB0663579.1"/>
    </source>
</evidence>
<dbReference type="SUPFAM" id="SSF52540">
    <property type="entry name" value="P-loop containing nucleoside triphosphate hydrolases"/>
    <property type="match status" value="1"/>
</dbReference>
<dbReference type="Proteomes" id="UP000420562">
    <property type="component" value="Unassembled WGS sequence"/>
</dbReference>
<organism evidence="1 2">
    <name type="scientific">Oryzomonas japonica</name>
    <dbReference type="NCBI Taxonomy" id="2603858"/>
    <lineage>
        <taxon>Bacteria</taxon>
        <taxon>Pseudomonadati</taxon>
        <taxon>Thermodesulfobacteriota</taxon>
        <taxon>Desulfuromonadia</taxon>
        <taxon>Geobacterales</taxon>
        <taxon>Geobacteraceae</taxon>
        <taxon>Oryzomonas</taxon>
    </lineage>
</organism>
<dbReference type="EMBL" id="VZQZ01000014">
    <property type="protein sequence ID" value="KAB0663579.1"/>
    <property type="molecule type" value="Genomic_DNA"/>
</dbReference>
<proteinExistence type="predicted"/>
<dbReference type="RefSeq" id="WP_151129688.1">
    <property type="nucleotide sequence ID" value="NZ_VZQZ01000014.1"/>
</dbReference>
<dbReference type="InterPro" id="IPR027417">
    <property type="entry name" value="P-loop_NTPase"/>
</dbReference>
<comment type="caution">
    <text evidence="1">The sequence shown here is derived from an EMBL/GenBank/DDBJ whole genome shotgun (WGS) entry which is preliminary data.</text>
</comment>
<protein>
    <submittedName>
        <fullName evidence="1">Uncharacterized protein</fullName>
    </submittedName>
</protein>
<dbReference type="AlphaFoldDB" id="A0A7J4ZLT4"/>